<dbReference type="InterPro" id="IPR014905">
    <property type="entry name" value="HIRAN"/>
</dbReference>
<protein>
    <recommendedName>
        <fullName evidence="16">RING-type domain-containing protein</fullName>
    </recommendedName>
</protein>
<dbReference type="CDD" id="cd18793">
    <property type="entry name" value="SF2_C_SNF"/>
    <property type="match status" value="1"/>
</dbReference>
<evidence type="ECO:0000256" key="10">
    <source>
        <dbReference type="ARBA" id="ARBA00023242"/>
    </source>
</evidence>
<keyword evidence="10" id="KW-0539">Nucleus</keyword>
<dbReference type="GO" id="GO:0004386">
    <property type="term" value="F:helicase activity"/>
    <property type="evidence" value="ECO:0007669"/>
    <property type="project" value="UniProtKB-KW"/>
</dbReference>
<dbReference type="Gene3D" id="3.40.50.300">
    <property type="entry name" value="P-loop containing nucleotide triphosphate hydrolases"/>
    <property type="match status" value="1"/>
</dbReference>
<comment type="subcellular location">
    <subcellularLocation>
        <location evidence="1">Nucleus</location>
    </subcellularLocation>
</comment>
<dbReference type="InterPro" id="IPR038718">
    <property type="entry name" value="SNF2-like_sf"/>
</dbReference>
<evidence type="ECO:0000256" key="1">
    <source>
        <dbReference type="ARBA" id="ARBA00004123"/>
    </source>
</evidence>
<evidence type="ECO:0000313" key="15">
    <source>
        <dbReference type="EMBL" id="KZN05306.1"/>
    </source>
</evidence>
<dbReference type="InterPro" id="IPR000330">
    <property type="entry name" value="SNF2_N"/>
</dbReference>
<sequence length="1051" mass="116455">MDIIRALHMSNNDCTAAINIILDTPKLRKPEITARKSKAFDQTCGGHLKEEGNCVVKESALVSNGGSKGVEVMSKCSSSMSSDEWWFVGCSDVSGLSTCKGRTLKCGEEVNFTFAPERKGSLVTPRKFGGGRGRGGNASSEIVRFSSKACGEIGRIPNEWARCLLPLVRDKKIRIEGSCKSAPAVMSLMDTVILSVSVYINSSMFHQSHQTSLKATGSATDDSVIHPLPTLLRLLGLTPFKKAEFTPGDLCTKSDPLHSKEKSDIPATLLHLNKFKNPSPDGETVENEESISDADLDNIVGVGDSSELEEMDPPSTLQCELRPYQKQALYWMLQLEKGQYLDDAATTLHPCWDAYWLADKRDLIVYVNSFSGDATVELPSTLQMARGGILADAMGLGKTIMTISLLLAHSEKGGRLGNESTSRSLTDNIEADRSPPVKRAKKFPGFDKLGNKQSALIGGGNLIVCPMTLLGQWKGEIESHSQPGSVSIYLHYGQTRSKDAKLLARNDVVLTTYGVLASEFTAENAEDNGGLYSVRWFRVVLDEAHTIKNSKSQISTAAAALIADRRWCLTGTPIQWTIWMYMLWNIATLYVSVFALNKVVLASVTAKACFYLIRPGKMSSGNTFYTAHLSLLCNFKGDHVPVVHGSAYGTAIEFPHSETQFLFDPDHQGSRSNSLTSAVHLKLRWNKLVQKPFEGGDERGLKLVQSILRPIMLRRTKFSTDREGRPILILPPADMKVIYCELTEAEKDFYEALFKRSKVKFDQFVEQGRVLHNYASILELLLRLRQCCDHPFLVMSRGDTQEYSDLNKLAKRFLKGGSSLMEGEAKDMPSRAYVQEVVEEIRKGEEGECPICLEVFEDAVLTPCAHRLCRECLLASWQSHTSGLCPVCRKTVSKHDLITAPTTSRFQIDIEKNWVESSKVSILLSELENLRSSGSKSIIFSQWTAFLDLLQIPLSRSKFAFLRLDGTLNQHQREKVLKQFSEDSNILVLLMSLKAGGVGINLTAASNAFVMGTVEERMEAVQARKQRMISGALTDQEVRSARLEELKMLFT</sequence>
<dbReference type="Gramene" id="KZN05306">
    <property type="protein sequence ID" value="KZN05306"/>
    <property type="gene ID" value="DCAR_006143"/>
</dbReference>
<dbReference type="Pfam" id="PF00176">
    <property type="entry name" value="SNF2-rel_dom"/>
    <property type="match status" value="2"/>
</dbReference>
<dbReference type="InterPro" id="IPR013083">
    <property type="entry name" value="Znf_RING/FYVE/PHD"/>
</dbReference>
<dbReference type="SMART" id="SM00490">
    <property type="entry name" value="HELICc"/>
    <property type="match status" value="1"/>
</dbReference>
<keyword evidence="8" id="KW-0862">Zinc</keyword>
<dbReference type="Gene3D" id="3.30.40.10">
    <property type="entry name" value="Zinc/RING finger domain, C3HC4 (zinc finger)"/>
    <property type="match status" value="1"/>
</dbReference>
<keyword evidence="9" id="KW-0067">ATP-binding</keyword>
<keyword evidence="3" id="KW-0479">Metal-binding</keyword>
<evidence type="ECO:0000259" key="13">
    <source>
        <dbReference type="PROSITE" id="PS51192"/>
    </source>
</evidence>
<reference evidence="15" key="1">
    <citation type="journal article" date="2016" name="Nat. Genet.">
        <title>A high-quality carrot genome assembly provides new insights into carotenoid accumulation and asterid genome evolution.</title>
        <authorList>
            <person name="Iorizzo M."/>
            <person name="Ellison S."/>
            <person name="Senalik D."/>
            <person name="Zeng P."/>
            <person name="Satapoomin P."/>
            <person name="Huang J."/>
            <person name="Bowman M."/>
            <person name="Iovene M."/>
            <person name="Sanseverino W."/>
            <person name="Cavagnaro P."/>
            <person name="Yildiz M."/>
            <person name="Macko-Podgorni A."/>
            <person name="Moranska E."/>
            <person name="Grzebelus E."/>
            <person name="Grzebelus D."/>
            <person name="Ashrafi H."/>
            <person name="Zheng Z."/>
            <person name="Cheng S."/>
            <person name="Spooner D."/>
            <person name="Van Deynze A."/>
            <person name="Simon P."/>
        </authorList>
    </citation>
    <scope>NUCLEOTIDE SEQUENCE [LARGE SCALE GENOMIC DNA]</scope>
    <source>
        <tissue evidence="15">Leaf</tissue>
    </source>
</reference>
<feature type="domain" description="Helicase C-terminal" evidence="14">
    <location>
        <begin position="919"/>
        <end position="1051"/>
    </location>
</feature>
<dbReference type="Pfam" id="PF24559">
    <property type="entry name" value="UBA_RAD5A"/>
    <property type="match status" value="1"/>
</dbReference>
<dbReference type="InterPro" id="IPR050628">
    <property type="entry name" value="SNF2_RAD54_helicase_TF"/>
</dbReference>
<evidence type="ECO:0000256" key="4">
    <source>
        <dbReference type="ARBA" id="ARBA00022741"/>
    </source>
</evidence>
<feature type="domain" description="Helicase ATP-binding" evidence="13">
    <location>
        <begin position="379"/>
        <end position="591"/>
    </location>
</feature>
<keyword evidence="4" id="KW-0547">Nucleotide-binding</keyword>
<dbReference type="CDD" id="cd18008">
    <property type="entry name" value="DEXDc_SHPRH-like"/>
    <property type="match status" value="1"/>
</dbReference>
<dbReference type="InterPro" id="IPR049730">
    <property type="entry name" value="SNF2/RAD54-like_C"/>
</dbReference>
<dbReference type="InterPro" id="IPR001650">
    <property type="entry name" value="Helicase_C-like"/>
</dbReference>
<dbReference type="PANTHER" id="PTHR45626:SF45">
    <property type="entry name" value="DNA REPAIR PROTEIN RAD5A"/>
    <property type="match status" value="1"/>
</dbReference>
<dbReference type="SMART" id="SM00910">
    <property type="entry name" value="HIRAN"/>
    <property type="match status" value="1"/>
</dbReference>
<name>A0A166DIM4_DAUCS</name>
<evidence type="ECO:0000256" key="6">
    <source>
        <dbReference type="ARBA" id="ARBA00022801"/>
    </source>
</evidence>
<dbReference type="SMART" id="SM00487">
    <property type="entry name" value="DEXDc"/>
    <property type="match status" value="1"/>
</dbReference>
<dbReference type="InterPro" id="IPR018957">
    <property type="entry name" value="Znf_C3HC4_RING-type"/>
</dbReference>
<evidence type="ECO:0000256" key="5">
    <source>
        <dbReference type="ARBA" id="ARBA00022771"/>
    </source>
</evidence>
<dbReference type="STRING" id="79200.A0A166DIM4"/>
<keyword evidence="6" id="KW-0378">Hydrolase</keyword>
<comment type="caution">
    <text evidence="15">The sequence shown here is derived from an EMBL/GenBank/DDBJ whole genome shotgun (WGS) entry which is preliminary data.</text>
</comment>
<dbReference type="GO" id="GO:0005524">
    <property type="term" value="F:ATP binding"/>
    <property type="evidence" value="ECO:0007669"/>
    <property type="project" value="UniProtKB-KW"/>
</dbReference>
<keyword evidence="7" id="KW-0347">Helicase</keyword>
<dbReference type="GO" id="GO:0008094">
    <property type="term" value="F:ATP-dependent activity, acting on DNA"/>
    <property type="evidence" value="ECO:0007669"/>
    <property type="project" value="TreeGrafter"/>
</dbReference>
<dbReference type="SUPFAM" id="SSF57850">
    <property type="entry name" value="RING/U-box"/>
    <property type="match status" value="1"/>
</dbReference>
<dbReference type="EMBL" id="LNRQ01000002">
    <property type="protein sequence ID" value="KZN05306.1"/>
    <property type="molecule type" value="Genomic_DNA"/>
</dbReference>
<evidence type="ECO:0000256" key="8">
    <source>
        <dbReference type="ARBA" id="ARBA00022833"/>
    </source>
</evidence>
<dbReference type="Gene3D" id="3.40.50.10810">
    <property type="entry name" value="Tandem AAA-ATPase domain"/>
    <property type="match status" value="1"/>
</dbReference>
<dbReference type="PROSITE" id="PS51192">
    <property type="entry name" value="HELICASE_ATP_BIND_1"/>
    <property type="match status" value="1"/>
</dbReference>
<dbReference type="Pfam" id="PF00097">
    <property type="entry name" value="zf-C3HC4"/>
    <property type="match status" value="1"/>
</dbReference>
<dbReference type="InterPro" id="IPR014001">
    <property type="entry name" value="Helicase_ATP-bd"/>
</dbReference>
<organism evidence="15">
    <name type="scientific">Daucus carota subsp. sativus</name>
    <name type="common">Carrot</name>
    <dbReference type="NCBI Taxonomy" id="79200"/>
    <lineage>
        <taxon>Eukaryota</taxon>
        <taxon>Viridiplantae</taxon>
        <taxon>Streptophyta</taxon>
        <taxon>Embryophyta</taxon>
        <taxon>Tracheophyta</taxon>
        <taxon>Spermatophyta</taxon>
        <taxon>Magnoliopsida</taxon>
        <taxon>eudicotyledons</taxon>
        <taxon>Gunneridae</taxon>
        <taxon>Pentapetalae</taxon>
        <taxon>asterids</taxon>
        <taxon>campanulids</taxon>
        <taxon>Apiales</taxon>
        <taxon>Apiaceae</taxon>
        <taxon>Apioideae</taxon>
        <taxon>Scandiceae</taxon>
        <taxon>Daucinae</taxon>
        <taxon>Daucus</taxon>
        <taxon>Daucus sect. Daucus</taxon>
    </lineage>
</organism>
<dbReference type="AlphaFoldDB" id="A0A166DIM4"/>
<evidence type="ECO:0000256" key="11">
    <source>
        <dbReference type="PROSITE-ProRule" id="PRU00175"/>
    </source>
</evidence>
<evidence type="ECO:0008006" key="16">
    <source>
        <dbReference type="Google" id="ProtNLM"/>
    </source>
</evidence>
<dbReference type="GO" id="GO:0003676">
    <property type="term" value="F:nucleic acid binding"/>
    <property type="evidence" value="ECO:0007669"/>
    <property type="project" value="InterPro"/>
</dbReference>
<dbReference type="Pfam" id="PF00271">
    <property type="entry name" value="Helicase_C"/>
    <property type="match status" value="1"/>
</dbReference>
<dbReference type="OMA" id="MYEWERI"/>
<keyword evidence="5 11" id="KW-0863">Zinc-finger</keyword>
<feature type="domain" description="RING-type" evidence="12">
    <location>
        <begin position="849"/>
        <end position="889"/>
    </location>
</feature>
<dbReference type="Pfam" id="PF08797">
    <property type="entry name" value="HIRAN"/>
    <property type="match status" value="1"/>
</dbReference>
<accession>A0A166DIM4</accession>
<dbReference type="GO" id="GO:0006281">
    <property type="term" value="P:DNA repair"/>
    <property type="evidence" value="ECO:0007669"/>
    <property type="project" value="TreeGrafter"/>
</dbReference>
<dbReference type="PROSITE" id="PS51194">
    <property type="entry name" value="HELICASE_CTER"/>
    <property type="match status" value="1"/>
</dbReference>
<evidence type="ECO:0000256" key="9">
    <source>
        <dbReference type="ARBA" id="ARBA00022840"/>
    </source>
</evidence>
<dbReference type="PROSITE" id="PS50089">
    <property type="entry name" value="ZF_RING_2"/>
    <property type="match status" value="1"/>
</dbReference>
<dbReference type="SMART" id="SM00184">
    <property type="entry name" value="RING"/>
    <property type="match status" value="1"/>
</dbReference>
<evidence type="ECO:0000256" key="7">
    <source>
        <dbReference type="ARBA" id="ARBA00022806"/>
    </source>
</evidence>
<dbReference type="GO" id="GO:0008270">
    <property type="term" value="F:zinc ion binding"/>
    <property type="evidence" value="ECO:0007669"/>
    <property type="project" value="UniProtKB-KW"/>
</dbReference>
<dbReference type="PANTHER" id="PTHR45626">
    <property type="entry name" value="TRANSCRIPTION TERMINATION FACTOR 2-RELATED"/>
    <property type="match status" value="1"/>
</dbReference>
<dbReference type="InterPro" id="IPR017907">
    <property type="entry name" value="Znf_RING_CS"/>
</dbReference>
<dbReference type="PROSITE" id="PS00518">
    <property type="entry name" value="ZF_RING_1"/>
    <property type="match status" value="1"/>
</dbReference>
<dbReference type="InterPro" id="IPR027417">
    <property type="entry name" value="P-loop_NTPase"/>
</dbReference>
<evidence type="ECO:0000256" key="3">
    <source>
        <dbReference type="ARBA" id="ARBA00022723"/>
    </source>
</evidence>
<evidence type="ECO:0000256" key="2">
    <source>
        <dbReference type="ARBA" id="ARBA00008438"/>
    </source>
</evidence>
<evidence type="ECO:0000259" key="12">
    <source>
        <dbReference type="PROSITE" id="PS50089"/>
    </source>
</evidence>
<dbReference type="GO" id="GO:0005634">
    <property type="term" value="C:nucleus"/>
    <property type="evidence" value="ECO:0007669"/>
    <property type="project" value="UniProtKB-SubCell"/>
</dbReference>
<dbReference type="InterPro" id="IPR056450">
    <property type="entry name" value="UBA_RAD5A"/>
</dbReference>
<comment type="similarity">
    <text evidence="2">Belongs to the SNF2/RAD54 helicase family. RAD16 subfamily.</text>
</comment>
<evidence type="ECO:0000259" key="14">
    <source>
        <dbReference type="PROSITE" id="PS51194"/>
    </source>
</evidence>
<dbReference type="GO" id="GO:0016818">
    <property type="term" value="F:hydrolase activity, acting on acid anhydrides, in phosphorus-containing anhydrides"/>
    <property type="evidence" value="ECO:0007669"/>
    <property type="project" value="InterPro"/>
</dbReference>
<proteinExistence type="inferred from homology"/>
<dbReference type="InterPro" id="IPR001841">
    <property type="entry name" value="Znf_RING"/>
</dbReference>
<gene>
    <name evidence="15" type="ORF">DCAR_006143</name>
</gene>
<dbReference type="SUPFAM" id="SSF52540">
    <property type="entry name" value="P-loop containing nucleoside triphosphate hydrolases"/>
    <property type="match status" value="2"/>
</dbReference>